<evidence type="ECO:0008006" key="4">
    <source>
        <dbReference type="Google" id="ProtNLM"/>
    </source>
</evidence>
<reference evidence="2 3" key="1">
    <citation type="submission" date="2020-05" db="EMBL/GenBank/DDBJ databases">
        <title>Aquincola sp. isolate from soil.</title>
        <authorList>
            <person name="Han J."/>
            <person name="Kim D.-U."/>
        </authorList>
    </citation>
    <scope>NUCLEOTIDE SEQUENCE [LARGE SCALE GENOMIC DNA]</scope>
    <source>
        <strain evidence="2 3">S2</strain>
    </source>
</reference>
<organism evidence="2 3">
    <name type="scientific">Pseudaquabacterium terrae</name>
    <dbReference type="NCBI Taxonomy" id="2732868"/>
    <lineage>
        <taxon>Bacteria</taxon>
        <taxon>Pseudomonadati</taxon>
        <taxon>Pseudomonadota</taxon>
        <taxon>Betaproteobacteria</taxon>
        <taxon>Burkholderiales</taxon>
        <taxon>Sphaerotilaceae</taxon>
        <taxon>Pseudaquabacterium</taxon>
    </lineage>
</organism>
<dbReference type="RefSeq" id="WP_173121952.1">
    <property type="nucleotide sequence ID" value="NZ_JABRWJ010000002.1"/>
</dbReference>
<keyword evidence="3" id="KW-1185">Reference proteome</keyword>
<proteinExistence type="predicted"/>
<dbReference type="Proteomes" id="UP000737171">
    <property type="component" value="Unassembled WGS sequence"/>
</dbReference>
<dbReference type="PROSITE" id="PS51257">
    <property type="entry name" value="PROKAR_LIPOPROTEIN"/>
    <property type="match status" value="1"/>
</dbReference>
<gene>
    <name evidence="2" type="ORF">HLB44_07645</name>
</gene>
<feature type="region of interest" description="Disordered" evidence="1">
    <location>
        <begin position="36"/>
        <end position="60"/>
    </location>
</feature>
<feature type="compositionally biased region" description="Pro residues" evidence="1">
    <location>
        <begin position="38"/>
        <end position="60"/>
    </location>
</feature>
<name>A0ABX2EE05_9BURK</name>
<protein>
    <recommendedName>
        <fullName evidence="4">Lipoprotein</fullName>
    </recommendedName>
</protein>
<evidence type="ECO:0000313" key="2">
    <source>
        <dbReference type="EMBL" id="NRF66852.1"/>
    </source>
</evidence>
<evidence type="ECO:0000256" key="1">
    <source>
        <dbReference type="SAM" id="MobiDB-lite"/>
    </source>
</evidence>
<accession>A0ABX2EE05</accession>
<evidence type="ECO:0000313" key="3">
    <source>
        <dbReference type="Proteomes" id="UP000737171"/>
    </source>
</evidence>
<dbReference type="EMBL" id="JABRWJ010000002">
    <property type="protein sequence ID" value="NRF66852.1"/>
    <property type="molecule type" value="Genomic_DNA"/>
</dbReference>
<sequence>MDSFTARRALALTGAAALLGTLLSACYVVPIDPRTGRPLPPHDGPHAHPQPHPHPQPQVVVVPPPQVLPAAPPVASVLQARLYPLNEQANTGGLLVAQVVDNHTGRGSISLAYRGSLLQGESTRVDGSHAVYGRIHREVLGAWSAPGTGRRGIANAYGAGGINAQCEYVVTGPSIGTGACLFSDGAKYQMHFGQ</sequence>
<comment type="caution">
    <text evidence="2">The sequence shown here is derived from an EMBL/GenBank/DDBJ whole genome shotgun (WGS) entry which is preliminary data.</text>
</comment>